<dbReference type="Pfam" id="PF00850">
    <property type="entry name" value="Hist_deacetyl"/>
    <property type="match status" value="1"/>
</dbReference>
<dbReference type="InterPro" id="IPR037138">
    <property type="entry name" value="His_deacetylse_dom_sf"/>
</dbReference>
<evidence type="ECO:0000313" key="4">
    <source>
        <dbReference type="EMBL" id="RUP51412.1"/>
    </source>
</evidence>
<evidence type="ECO:0000259" key="3">
    <source>
        <dbReference type="Pfam" id="PF00850"/>
    </source>
</evidence>
<reference evidence="4 5" key="1">
    <citation type="journal article" date="2018" name="New Phytol.">
        <title>Phylogenomics of Endogonaceae and evolution of mycorrhizas within Mucoromycota.</title>
        <authorList>
            <person name="Chang Y."/>
            <person name="Desiro A."/>
            <person name="Na H."/>
            <person name="Sandor L."/>
            <person name="Lipzen A."/>
            <person name="Clum A."/>
            <person name="Barry K."/>
            <person name="Grigoriev I.V."/>
            <person name="Martin F.M."/>
            <person name="Stajich J.E."/>
            <person name="Smith M.E."/>
            <person name="Bonito G."/>
            <person name="Spatafora J.W."/>
        </authorList>
    </citation>
    <scope>NUCLEOTIDE SEQUENCE [LARGE SCALE GENOMIC DNA]</scope>
    <source>
        <strain evidence="4 5">GMNB39</strain>
    </source>
</reference>
<dbReference type="InterPro" id="IPR023801">
    <property type="entry name" value="His_deacetylse_dom"/>
</dbReference>
<accession>A0A433DKJ6</accession>
<dbReference type="GO" id="GO:0004407">
    <property type="term" value="F:histone deacetylase activity"/>
    <property type="evidence" value="ECO:0007669"/>
    <property type="project" value="InterPro"/>
</dbReference>
<dbReference type="EMBL" id="RBNI01000749">
    <property type="protein sequence ID" value="RUP51412.1"/>
    <property type="molecule type" value="Genomic_DNA"/>
</dbReference>
<dbReference type="GO" id="GO:0040029">
    <property type="term" value="P:epigenetic regulation of gene expression"/>
    <property type="evidence" value="ECO:0007669"/>
    <property type="project" value="TreeGrafter"/>
</dbReference>
<feature type="non-terminal residue" evidence="4">
    <location>
        <position position="1"/>
    </location>
</feature>
<comment type="caution">
    <text evidence="4">The sequence shown here is derived from an EMBL/GenBank/DDBJ whole genome shotgun (WGS) entry which is preliminary data.</text>
</comment>
<dbReference type="InterPro" id="IPR044150">
    <property type="entry name" value="HDAC_classIV"/>
</dbReference>
<dbReference type="GO" id="GO:0016787">
    <property type="term" value="F:hydrolase activity"/>
    <property type="evidence" value="ECO:0007669"/>
    <property type="project" value="UniProtKB-KW"/>
</dbReference>
<evidence type="ECO:0000313" key="5">
    <source>
        <dbReference type="Proteomes" id="UP000268093"/>
    </source>
</evidence>
<dbReference type="Proteomes" id="UP000268093">
    <property type="component" value="Unassembled WGS sequence"/>
</dbReference>
<name>A0A433DKJ6_9FUNG</name>
<dbReference type="PRINTS" id="PR01270">
    <property type="entry name" value="HDASUPER"/>
</dbReference>
<dbReference type="PANTHER" id="PTHR10625">
    <property type="entry name" value="HISTONE DEACETYLASE HDAC1-RELATED"/>
    <property type="match status" value="1"/>
</dbReference>
<keyword evidence="5" id="KW-1185">Reference proteome</keyword>
<proteinExistence type="predicted"/>
<evidence type="ECO:0000256" key="2">
    <source>
        <dbReference type="SAM" id="MobiDB-lite"/>
    </source>
</evidence>
<gene>
    <name evidence="4" type="ORF">BC936DRAFT_148340</name>
</gene>
<feature type="region of interest" description="Disordered" evidence="2">
    <location>
        <begin position="36"/>
        <end position="59"/>
    </location>
</feature>
<dbReference type="Gene3D" id="3.40.800.20">
    <property type="entry name" value="Histone deacetylase domain"/>
    <property type="match status" value="1"/>
</dbReference>
<feature type="domain" description="Histone deacetylase" evidence="3">
    <location>
        <begin position="130"/>
        <end position="401"/>
    </location>
</feature>
<dbReference type="CDD" id="cd09993">
    <property type="entry name" value="HDAC_classIV"/>
    <property type="match status" value="1"/>
</dbReference>
<dbReference type="InterPro" id="IPR000286">
    <property type="entry name" value="HDACs"/>
</dbReference>
<dbReference type="GO" id="GO:0000118">
    <property type="term" value="C:histone deacetylase complex"/>
    <property type="evidence" value="ECO:0007669"/>
    <property type="project" value="TreeGrafter"/>
</dbReference>
<evidence type="ECO:0000256" key="1">
    <source>
        <dbReference type="ARBA" id="ARBA00022801"/>
    </source>
</evidence>
<dbReference type="AlphaFoldDB" id="A0A433DKJ6"/>
<dbReference type="SUPFAM" id="SSF52768">
    <property type="entry name" value="Arginase/deacetylase"/>
    <property type="match status" value="1"/>
</dbReference>
<organism evidence="4 5">
    <name type="scientific">Jimgerdemannia flammicorona</name>
    <dbReference type="NCBI Taxonomy" id="994334"/>
    <lineage>
        <taxon>Eukaryota</taxon>
        <taxon>Fungi</taxon>
        <taxon>Fungi incertae sedis</taxon>
        <taxon>Mucoromycota</taxon>
        <taxon>Mucoromycotina</taxon>
        <taxon>Endogonomycetes</taxon>
        <taxon>Endogonales</taxon>
        <taxon>Endogonaceae</taxon>
        <taxon>Jimgerdemannia</taxon>
    </lineage>
</organism>
<dbReference type="OrthoDB" id="424012at2759"/>
<keyword evidence="1" id="KW-0378">Hydrolase</keyword>
<dbReference type="PANTHER" id="PTHR10625:SF23">
    <property type="entry name" value="HISTONE DEACETYLASE 11"/>
    <property type="match status" value="1"/>
</dbReference>
<dbReference type="InterPro" id="IPR023696">
    <property type="entry name" value="Ureohydrolase_dom_sf"/>
</dbReference>
<sequence>ERRLHRTPISRNRDGGSARHVRRTIVRSRIKRWPDVPFPMSQTPTNALKQQKGRKKKKGSMSYMFSHMSPLPKVPIVYSPDYNITFFGLEFLHPFDSQKYRRVHDRLTAPRRIPRETGFGTLSSLFSMARLPPLLHHTQFHTPEPPTSTDLGLTHSKTYLDNLENPTVIAQILEIPFLALLPISWVRTRVLDPMLLATGGSKMAAELALAEEWAINLGGGFHHASWGGGGGFCVYADISMAVKHVLEGVPPEKRVKKVMIIDLDAHQGNGHERDFMHDNRVHILDCFNSRIFPNDTAVLRAISTSLPVTSYSYETTEPRYVAKVSAALRDAIASFHPDFILYNAGTDCMRGDPLGHMMLSADGIVARDEMVFRMAREVARCPIVMVLSGGYQRGNAAVIAKSIENLVGKFDLLRKMA</sequence>
<protein>
    <recommendedName>
        <fullName evidence="3">Histone deacetylase domain-containing protein</fullName>
    </recommendedName>
</protein>